<dbReference type="AlphaFoldDB" id="M6JVD5"/>
<gene>
    <name evidence="1" type="ORF">LEP1GSC063_3606</name>
</gene>
<accession>M6JVD5</accession>
<name>M6JVD5_9LEPT</name>
<comment type="caution">
    <text evidence="1">The sequence shown here is derived from an EMBL/GenBank/DDBJ whole genome shotgun (WGS) entry which is preliminary data.</text>
</comment>
<organism evidence="1 2">
    <name type="scientific">Leptospira santarosai serovar Arenal str. MAVJ 401</name>
    <dbReference type="NCBI Taxonomy" id="1049976"/>
    <lineage>
        <taxon>Bacteria</taxon>
        <taxon>Pseudomonadati</taxon>
        <taxon>Spirochaetota</taxon>
        <taxon>Spirochaetia</taxon>
        <taxon>Leptospirales</taxon>
        <taxon>Leptospiraceae</taxon>
        <taxon>Leptospira</taxon>
    </lineage>
</organism>
<evidence type="ECO:0000313" key="1">
    <source>
        <dbReference type="EMBL" id="EMN23585.1"/>
    </source>
</evidence>
<dbReference type="Proteomes" id="UP000012106">
    <property type="component" value="Unassembled WGS sequence"/>
</dbReference>
<proteinExistence type="predicted"/>
<sequence>MIVTIFHCRAISYFTFQSIIAILCEAVPHSNRTFFNSWNLLF</sequence>
<protein>
    <submittedName>
        <fullName evidence="1">Uncharacterized protein</fullName>
    </submittedName>
</protein>
<evidence type="ECO:0000313" key="2">
    <source>
        <dbReference type="Proteomes" id="UP000012106"/>
    </source>
</evidence>
<dbReference type="EMBL" id="AHMU02000003">
    <property type="protein sequence ID" value="EMN23585.1"/>
    <property type="molecule type" value="Genomic_DNA"/>
</dbReference>
<reference evidence="1 2" key="1">
    <citation type="submission" date="2013-01" db="EMBL/GenBank/DDBJ databases">
        <authorList>
            <person name="Harkins D.M."/>
            <person name="Durkin A.S."/>
            <person name="Brinkac L.M."/>
            <person name="Haft D.H."/>
            <person name="Selengut J.D."/>
            <person name="Sanka R."/>
            <person name="DePew J."/>
            <person name="Purushe J."/>
            <person name="Hartskeerl R.A."/>
            <person name="Ahmed A."/>
            <person name="van der Linden H."/>
            <person name="Goris M.G.A."/>
            <person name="Vinetz J.M."/>
            <person name="Sutton G.G."/>
            <person name="Nierman W.C."/>
            <person name="Fouts D.E."/>
        </authorList>
    </citation>
    <scope>NUCLEOTIDE SEQUENCE [LARGE SCALE GENOMIC DNA]</scope>
    <source>
        <strain evidence="1 2">MAVJ 401</strain>
    </source>
</reference>